<sequence>MGYFSSWKSLTILGDRLYGCCAVTSRLHLHPRNFASSIRSQKNPALNSITPF</sequence>
<dbReference type="EMBL" id="CP024785">
    <property type="protein sequence ID" value="AUB42524.1"/>
    <property type="molecule type" value="Genomic_DNA"/>
</dbReference>
<keyword evidence="2" id="KW-1185">Reference proteome</keyword>
<keyword evidence="1" id="KW-0436">Ligase</keyword>
<dbReference type="Proteomes" id="UP000232003">
    <property type="component" value="Chromosome"/>
</dbReference>
<protein>
    <submittedName>
        <fullName evidence="1">Seryl-tRNA synthetase</fullName>
    </submittedName>
</protein>
<keyword evidence="1" id="KW-0030">Aminoacyl-tRNA synthetase</keyword>
<dbReference type="AlphaFoldDB" id="A0A2K8T494"/>
<organism evidence="1 2">
    <name type="scientific">Nostoc flagelliforme CCNUN1</name>
    <dbReference type="NCBI Taxonomy" id="2038116"/>
    <lineage>
        <taxon>Bacteria</taxon>
        <taxon>Bacillati</taxon>
        <taxon>Cyanobacteriota</taxon>
        <taxon>Cyanophyceae</taxon>
        <taxon>Nostocales</taxon>
        <taxon>Nostocaceae</taxon>
        <taxon>Nostoc</taxon>
    </lineage>
</organism>
<dbReference type="GO" id="GO:0004812">
    <property type="term" value="F:aminoacyl-tRNA ligase activity"/>
    <property type="evidence" value="ECO:0007669"/>
    <property type="project" value="UniProtKB-KW"/>
</dbReference>
<evidence type="ECO:0000313" key="1">
    <source>
        <dbReference type="EMBL" id="AUB42524.1"/>
    </source>
</evidence>
<evidence type="ECO:0000313" key="2">
    <source>
        <dbReference type="Proteomes" id="UP000232003"/>
    </source>
</evidence>
<reference evidence="1 2" key="1">
    <citation type="submission" date="2017-11" db="EMBL/GenBank/DDBJ databases">
        <title>Complete genome of a free-living desiccation-tolerant cyanobacterium and its photosynthetic adaptation to extreme terrestrial habitat.</title>
        <authorList>
            <person name="Shang J."/>
        </authorList>
    </citation>
    <scope>NUCLEOTIDE SEQUENCE [LARGE SCALE GENOMIC DNA]</scope>
    <source>
        <strain evidence="1 2">CCNUN1</strain>
    </source>
</reference>
<accession>A0A2K8T494</accession>
<proteinExistence type="predicted"/>
<gene>
    <name evidence="1" type="ORF">COO91_08664</name>
</gene>
<dbReference type="KEGG" id="nfl:COO91_08664"/>
<name>A0A2K8T494_9NOSO</name>